<dbReference type="EMBL" id="JACHXN010000033">
    <property type="protein sequence ID" value="MBB3149496.1"/>
    <property type="molecule type" value="Genomic_DNA"/>
</dbReference>
<evidence type="ECO:0000313" key="6">
    <source>
        <dbReference type="EMBL" id="MBB3149496.1"/>
    </source>
</evidence>
<dbReference type="GO" id="GO:0003677">
    <property type="term" value="F:DNA binding"/>
    <property type="evidence" value="ECO:0007669"/>
    <property type="project" value="UniProtKB-KW"/>
</dbReference>
<feature type="domain" description="HTH lysR-type" evidence="5">
    <location>
        <begin position="1"/>
        <end position="59"/>
    </location>
</feature>
<dbReference type="Pfam" id="PF00126">
    <property type="entry name" value="HTH_1"/>
    <property type="match status" value="1"/>
</dbReference>
<dbReference type="InterPro" id="IPR005119">
    <property type="entry name" value="LysR_subst-bd"/>
</dbReference>
<dbReference type="AlphaFoldDB" id="A0A839UEQ6"/>
<dbReference type="InterPro" id="IPR000847">
    <property type="entry name" value="LysR_HTH_N"/>
</dbReference>
<dbReference type="Proteomes" id="UP000554520">
    <property type="component" value="Unassembled WGS sequence"/>
</dbReference>
<dbReference type="RefSeq" id="WP_183665309.1">
    <property type="nucleotide sequence ID" value="NZ_JACHXN010000033.1"/>
</dbReference>
<evidence type="ECO:0000259" key="5">
    <source>
        <dbReference type="PROSITE" id="PS50931"/>
    </source>
</evidence>
<dbReference type="FunFam" id="3.40.190.290:FF:000001">
    <property type="entry name" value="Transcriptional regulator, LysR family"/>
    <property type="match status" value="1"/>
</dbReference>
<keyword evidence="7" id="KW-1185">Reference proteome</keyword>
<organism evidence="6 7">
    <name type="scientific">Phyllobacterium trifolii</name>
    <dbReference type="NCBI Taxonomy" id="300193"/>
    <lineage>
        <taxon>Bacteria</taxon>
        <taxon>Pseudomonadati</taxon>
        <taxon>Pseudomonadota</taxon>
        <taxon>Alphaproteobacteria</taxon>
        <taxon>Hyphomicrobiales</taxon>
        <taxon>Phyllobacteriaceae</taxon>
        <taxon>Phyllobacterium</taxon>
    </lineage>
</organism>
<keyword evidence="3 6" id="KW-0238">DNA-binding</keyword>
<comment type="caution">
    <text evidence="6">The sequence shown here is derived from an EMBL/GenBank/DDBJ whole genome shotgun (WGS) entry which is preliminary data.</text>
</comment>
<reference evidence="6 7" key="1">
    <citation type="submission" date="2020-08" db="EMBL/GenBank/DDBJ databases">
        <title>Genomic Encyclopedia of Type Strains, Phase III (KMG-III): the genomes of soil and plant-associated and newly described type strains.</title>
        <authorList>
            <person name="Whitman W."/>
        </authorList>
    </citation>
    <scope>NUCLEOTIDE SEQUENCE [LARGE SCALE GENOMIC DNA]</scope>
    <source>
        <strain evidence="6 7">CECT 7015</strain>
    </source>
</reference>
<dbReference type="PANTHER" id="PTHR30537:SF5">
    <property type="entry name" value="HTH-TYPE TRANSCRIPTIONAL ACTIVATOR TTDR-RELATED"/>
    <property type="match status" value="1"/>
</dbReference>
<keyword evidence="4" id="KW-0804">Transcription</keyword>
<comment type="similarity">
    <text evidence="1">Belongs to the LysR transcriptional regulatory family.</text>
</comment>
<dbReference type="GO" id="GO:0003700">
    <property type="term" value="F:DNA-binding transcription factor activity"/>
    <property type="evidence" value="ECO:0007669"/>
    <property type="project" value="InterPro"/>
</dbReference>
<dbReference type="Gene3D" id="3.40.190.290">
    <property type="match status" value="1"/>
</dbReference>
<proteinExistence type="inferred from homology"/>
<evidence type="ECO:0000313" key="7">
    <source>
        <dbReference type="Proteomes" id="UP000554520"/>
    </source>
</evidence>
<dbReference type="InterPro" id="IPR058163">
    <property type="entry name" value="LysR-type_TF_proteobact-type"/>
</dbReference>
<dbReference type="SUPFAM" id="SSF53850">
    <property type="entry name" value="Periplasmic binding protein-like II"/>
    <property type="match status" value="1"/>
</dbReference>
<dbReference type="Gene3D" id="1.10.10.10">
    <property type="entry name" value="Winged helix-like DNA-binding domain superfamily/Winged helix DNA-binding domain"/>
    <property type="match status" value="1"/>
</dbReference>
<name>A0A839UEQ6_9HYPH</name>
<dbReference type="PANTHER" id="PTHR30537">
    <property type="entry name" value="HTH-TYPE TRANSCRIPTIONAL REGULATOR"/>
    <property type="match status" value="1"/>
</dbReference>
<dbReference type="FunFam" id="1.10.10.10:FF:000001">
    <property type="entry name" value="LysR family transcriptional regulator"/>
    <property type="match status" value="1"/>
</dbReference>
<dbReference type="PROSITE" id="PS50931">
    <property type="entry name" value="HTH_LYSR"/>
    <property type="match status" value="1"/>
</dbReference>
<gene>
    <name evidence="6" type="ORF">FHS21_005950</name>
</gene>
<protein>
    <submittedName>
        <fullName evidence="6">DNA-binding transcriptional LysR family regulator</fullName>
    </submittedName>
</protein>
<dbReference type="SUPFAM" id="SSF46785">
    <property type="entry name" value="Winged helix' DNA-binding domain"/>
    <property type="match status" value="1"/>
</dbReference>
<evidence type="ECO:0000256" key="1">
    <source>
        <dbReference type="ARBA" id="ARBA00009437"/>
    </source>
</evidence>
<dbReference type="CDD" id="cd08422">
    <property type="entry name" value="PBP2_CrgA_like"/>
    <property type="match status" value="1"/>
</dbReference>
<accession>A0A839UEQ6</accession>
<sequence length="303" mass="33766">MDKLKEIETFVEVARNGSFASAAAGQNVTPVMIGRRINHLEKRLGGKLFQRSTRKLTLTDEGKMFFELCHGLLGRLDAAERLVTDARHRATGHLIVSCPASFGRNHIAPHLDEFLAANPDVRISLNLSDHVVDLVREGYDLGIRIGATHEPNLTAIRLAPDQAVVCGTSAYFEEHGIPHTPEELAQHNCLTFNQYGGQQHGWYFKRNQQPFPIKVTGNLASNDGALLRQWAIEGLGLAWCSKWEVAAQIKSGELTTVLDDYVFADRAISAVHPRQKNLPAKTSLFIEWLKSIYSSPDYWEPST</sequence>
<evidence type="ECO:0000256" key="2">
    <source>
        <dbReference type="ARBA" id="ARBA00023015"/>
    </source>
</evidence>
<dbReference type="InterPro" id="IPR036390">
    <property type="entry name" value="WH_DNA-bd_sf"/>
</dbReference>
<evidence type="ECO:0000256" key="3">
    <source>
        <dbReference type="ARBA" id="ARBA00023125"/>
    </source>
</evidence>
<evidence type="ECO:0000256" key="4">
    <source>
        <dbReference type="ARBA" id="ARBA00023163"/>
    </source>
</evidence>
<keyword evidence="2" id="KW-0805">Transcription regulation</keyword>
<dbReference type="InterPro" id="IPR036388">
    <property type="entry name" value="WH-like_DNA-bd_sf"/>
</dbReference>
<dbReference type="Pfam" id="PF03466">
    <property type="entry name" value="LysR_substrate"/>
    <property type="match status" value="1"/>
</dbReference>